<evidence type="ECO:0000313" key="2">
    <source>
        <dbReference type="EMBL" id="DAD93009.1"/>
    </source>
</evidence>
<organism evidence="2">
    <name type="scientific">Siphoviridae sp. ctNDP2</name>
    <dbReference type="NCBI Taxonomy" id="2826265"/>
    <lineage>
        <taxon>Viruses</taxon>
        <taxon>Duplodnaviria</taxon>
        <taxon>Heunggongvirae</taxon>
        <taxon>Uroviricota</taxon>
        <taxon>Caudoviricetes</taxon>
    </lineage>
</organism>
<sequence>MSEINKFVAPVDVHEQLQNTAKKYRNQLITMPTKGLKKSLSYMTLRPGIRVSETVGELTGGAEFGPYDENRVADGNVKITPRTLEVFLGNVDIKFSPNSVYSTIWGANAMNGDALKNVPITLQVLNLLALKLGKNLDKVLFKAVRNASGTGSIDLFNGFDTIAKTELTAGKLSHDLGNLIKVADILGDNKTINDDNAVDFAQGICEFADEELMAEDKVYLYVPQSFVNLYNRAYLKKFGSVPYNKEYNHLTVEGFSNVEFAPLSNKKDAPFFELTTKNNMLVGVNELNNNDAEKVSVEKYSPWKLDFIATKFFGTQFESINKERALFITDDGTKPLIQKAAAASVSQTEGDQSGKDTTGSESH</sequence>
<accession>A0A8S5NEE8</accession>
<protein>
    <submittedName>
        <fullName evidence="2">Uncharacterized protein</fullName>
    </submittedName>
</protein>
<feature type="compositionally biased region" description="Polar residues" evidence="1">
    <location>
        <begin position="344"/>
        <end position="363"/>
    </location>
</feature>
<reference evidence="2" key="1">
    <citation type="journal article" date="2021" name="Proc. Natl. Acad. Sci. U.S.A.">
        <title>A Catalog of Tens of Thousands of Viruses from Human Metagenomes Reveals Hidden Associations with Chronic Diseases.</title>
        <authorList>
            <person name="Tisza M.J."/>
            <person name="Buck C.B."/>
        </authorList>
    </citation>
    <scope>NUCLEOTIDE SEQUENCE</scope>
    <source>
        <strain evidence="2">CtNDP2</strain>
    </source>
</reference>
<proteinExistence type="predicted"/>
<feature type="region of interest" description="Disordered" evidence="1">
    <location>
        <begin position="339"/>
        <end position="363"/>
    </location>
</feature>
<dbReference type="EMBL" id="BK015150">
    <property type="protein sequence ID" value="DAD93009.1"/>
    <property type="molecule type" value="Genomic_DNA"/>
</dbReference>
<name>A0A8S5NEE8_9CAUD</name>
<evidence type="ECO:0000256" key="1">
    <source>
        <dbReference type="SAM" id="MobiDB-lite"/>
    </source>
</evidence>